<evidence type="ECO:0000256" key="2">
    <source>
        <dbReference type="ARBA" id="ARBA00022692"/>
    </source>
</evidence>
<keyword evidence="9" id="KW-1185">Reference proteome</keyword>
<feature type="transmembrane region" description="Helical" evidence="6">
    <location>
        <begin position="257"/>
        <end position="277"/>
    </location>
</feature>
<accession>A0ABR3YJP6</accession>
<feature type="transmembrane region" description="Helical" evidence="6">
    <location>
        <begin position="315"/>
        <end position="337"/>
    </location>
</feature>
<feature type="transmembrane region" description="Helical" evidence="6">
    <location>
        <begin position="229"/>
        <end position="251"/>
    </location>
</feature>
<comment type="subcellular location">
    <subcellularLocation>
        <location evidence="1">Membrane</location>
        <topology evidence="1">Multi-pass membrane protein</topology>
    </subcellularLocation>
</comment>
<feature type="transmembrane region" description="Helical" evidence="6">
    <location>
        <begin position="103"/>
        <end position="129"/>
    </location>
</feature>
<feature type="compositionally biased region" description="Polar residues" evidence="5">
    <location>
        <begin position="663"/>
        <end position="679"/>
    </location>
</feature>
<feature type="domain" description="Major facilitator superfamily (MFS) profile" evidence="7">
    <location>
        <begin position="103"/>
        <end position="579"/>
    </location>
</feature>
<feature type="transmembrane region" description="Helical" evidence="6">
    <location>
        <begin position="459"/>
        <end position="478"/>
    </location>
</feature>
<feature type="region of interest" description="Disordered" evidence="5">
    <location>
        <begin position="1"/>
        <end position="89"/>
    </location>
</feature>
<dbReference type="PANTHER" id="PTHR23501">
    <property type="entry name" value="MAJOR FACILITATOR SUPERFAMILY"/>
    <property type="match status" value="1"/>
</dbReference>
<keyword evidence="2 6" id="KW-0812">Transmembrane</keyword>
<evidence type="ECO:0000256" key="5">
    <source>
        <dbReference type="SAM" id="MobiDB-lite"/>
    </source>
</evidence>
<sequence>MYLAYKYIKRKRQEKRDRLEEEEEERQRQAAGASGLAGDINGVPVNRDGVVAGHGRGESLEPLQPGAIPSTTVAEKKAKAKKAEPTPEEKAEKKRRYIYRCKVIFGLMMPFTLQGLDTTIVASALPFIASDFNQIAQLNWIISAFNLTSAAFLPFWSQTADIFGRHATIHATLVVMLIGSAICTGAPTNAFGVLLLGRALQGVGASGINICVRTILADRVSLKEYALHWTLFALISAFSFSVGPVIGGYLTEANWRWCFAINLPVAVVAIIMVIVLLRNDLLGPQPLPELQRHDVSTHHGRFLARISTLDFGGQFLFLWGLGLIILALTWGGSAFGWNTAHVLAPLVIGFALTVAWVIYEYLMSPGRAMSRVFPTQRPMMPWELLSKRDIGLLFWINFSVGSAMFANLYFMDLYFALVEGNSSSKAGISLLYFLPGLAVGAYSAMFASNIWPRQTIHPLLLGGITSAVGVTVLAYAVHAQYTNLVYGMMALSGHGVGIRMNPGSLHGLAFFPKETAAISCIVSFALPFGGTVTLTLMSTVFNNKGGSSTDIATVRNAIMWAFIAIIPFMWVSVGLTTLLGNVWILKDDSHEVVNTPYLWSLLFRKPIVREKRTREADDHFSKQTRAGVTTNDEENVLAEATLPGQPETAGHELSEVAPKEDQNQNQHQPQYINGAQSNA</sequence>
<evidence type="ECO:0000256" key="3">
    <source>
        <dbReference type="ARBA" id="ARBA00022989"/>
    </source>
</evidence>
<gene>
    <name evidence="8" type="ORF">Sste5346_009789</name>
</gene>
<evidence type="ECO:0000313" key="8">
    <source>
        <dbReference type="EMBL" id="KAL1888102.1"/>
    </source>
</evidence>
<dbReference type="Gene3D" id="1.20.1720.10">
    <property type="entry name" value="Multidrug resistance protein D"/>
    <property type="match status" value="1"/>
</dbReference>
<evidence type="ECO:0000256" key="6">
    <source>
        <dbReference type="SAM" id="Phobius"/>
    </source>
</evidence>
<feature type="compositionally biased region" description="Basic and acidic residues" evidence="5">
    <location>
        <begin position="74"/>
        <end position="89"/>
    </location>
</feature>
<feature type="transmembrane region" description="Helical" evidence="6">
    <location>
        <begin position="199"/>
        <end position="217"/>
    </location>
</feature>
<feature type="transmembrane region" description="Helical" evidence="6">
    <location>
        <begin position="557"/>
        <end position="579"/>
    </location>
</feature>
<protein>
    <recommendedName>
        <fullName evidence="7">Major facilitator superfamily (MFS) profile domain-containing protein</fullName>
    </recommendedName>
</protein>
<dbReference type="Pfam" id="PF07690">
    <property type="entry name" value="MFS_1"/>
    <property type="match status" value="1"/>
</dbReference>
<proteinExistence type="predicted"/>
<dbReference type="InterPro" id="IPR020846">
    <property type="entry name" value="MFS_dom"/>
</dbReference>
<dbReference type="SUPFAM" id="SSF103473">
    <property type="entry name" value="MFS general substrate transporter"/>
    <property type="match status" value="2"/>
</dbReference>
<dbReference type="InterPro" id="IPR011701">
    <property type="entry name" value="MFS"/>
</dbReference>
<feature type="transmembrane region" description="Helical" evidence="6">
    <location>
        <begin position="514"/>
        <end position="537"/>
    </location>
</feature>
<feature type="transmembrane region" description="Helical" evidence="6">
    <location>
        <begin position="430"/>
        <end position="447"/>
    </location>
</feature>
<dbReference type="EMBL" id="JAWCUI010000100">
    <property type="protein sequence ID" value="KAL1888102.1"/>
    <property type="molecule type" value="Genomic_DNA"/>
</dbReference>
<dbReference type="InterPro" id="IPR036259">
    <property type="entry name" value="MFS_trans_sf"/>
</dbReference>
<evidence type="ECO:0000256" key="1">
    <source>
        <dbReference type="ARBA" id="ARBA00004141"/>
    </source>
</evidence>
<feature type="transmembrane region" description="Helical" evidence="6">
    <location>
        <begin position="135"/>
        <end position="156"/>
    </location>
</feature>
<comment type="caution">
    <text evidence="8">The sequence shown here is derived from an EMBL/GenBank/DDBJ whole genome shotgun (WGS) entry which is preliminary data.</text>
</comment>
<feature type="compositionally biased region" description="Basic and acidic residues" evidence="5">
    <location>
        <begin position="649"/>
        <end position="662"/>
    </location>
</feature>
<feature type="transmembrane region" description="Helical" evidence="6">
    <location>
        <begin position="168"/>
        <end position="187"/>
    </location>
</feature>
<evidence type="ECO:0000313" key="9">
    <source>
        <dbReference type="Proteomes" id="UP001583186"/>
    </source>
</evidence>
<name>A0ABR3YJP6_9PEZI</name>
<dbReference type="PROSITE" id="PS50850">
    <property type="entry name" value="MFS"/>
    <property type="match status" value="1"/>
</dbReference>
<evidence type="ECO:0000256" key="4">
    <source>
        <dbReference type="ARBA" id="ARBA00023136"/>
    </source>
</evidence>
<dbReference type="PANTHER" id="PTHR23501:SF39">
    <property type="entry name" value="MULTIDRUG TRANSPORTER, PUTATIVE (AFU_ORTHOLOGUE AFUA_1G05010)-RELATED"/>
    <property type="match status" value="1"/>
</dbReference>
<reference evidence="8 9" key="1">
    <citation type="journal article" date="2024" name="IMA Fungus">
        <title>IMA Genome - F19 : A genome assembly and annotation guide to empower mycologists, including annotated draft genome sequences of Ceratocystis pirilliformis, Diaporthe australafricana, Fusarium ophioides, Paecilomyces lecythidis, and Sporothrix stenoceras.</title>
        <authorList>
            <person name="Aylward J."/>
            <person name="Wilson A.M."/>
            <person name="Visagie C.M."/>
            <person name="Spraker J."/>
            <person name="Barnes I."/>
            <person name="Buitendag C."/>
            <person name="Ceriani C."/>
            <person name="Del Mar Angel L."/>
            <person name="du Plessis D."/>
            <person name="Fuchs T."/>
            <person name="Gasser K."/>
            <person name="Kramer D."/>
            <person name="Li W."/>
            <person name="Munsamy K."/>
            <person name="Piso A."/>
            <person name="Price J.L."/>
            <person name="Sonnekus B."/>
            <person name="Thomas C."/>
            <person name="van der Nest A."/>
            <person name="van Dijk A."/>
            <person name="van Heerden A."/>
            <person name="van Vuuren N."/>
            <person name="Yilmaz N."/>
            <person name="Duong T.A."/>
            <person name="van der Merwe N.A."/>
            <person name="Wingfield M.J."/>
            <person name="Wingfield B.D."/>
        </authorList>
    </citation>
    <scope>NUCLEOTIDE SEQUENCE [LARGE SCALE GENOMIC DNA]</scope>
    <source>
        <strain evidence="8 9">CMW 5346</strain>
    </source>
</reference>
<evidence type="ECO:0000259" key="7">
    <source>
        <dbReference type="PROSITE" id="PS50850"/>
    </source>
</evidence>
<keyword evidence="3 6" id="KW-1133">Transmembrane helix</keyword>
<keyword evidence="4 6" id="KW-0472">Membrane</keyword>
<dbReference type="Proteomes" id="UP001583186">
    <property type="component" value="Unassembled WGS sequence"/>
</dbReference>
<organism evidence="8 9">
    <name type="scientific">Sporothrix stenoceras</name>
    <dbReference type="NCBI Taxonomy" id="5173"/>
    <lineage>
        <taxon>Eukaryota</taxon>
        <taxon>Fungi</taxon>
        <taxon>Dikarya</taxon>
        <taxon>Ascomycota</taxon>
        <taxon>Pezizomycotina</taxon>
        <taxon>Sordariomycetes</taxon>
        <taxon>Sordariomycetidae</taxon>
        <taxon>Ophiostomatales</taxon>
        <taxon>Ophiostomataceae</taxon>
        <taxon>Sporothrix</taxon>
    </lineage>
</organism>
<feature type="region of interest" description="Disordered" evidence="5">
    <location>
        <begin position="613"/>
        <end position="679"/>
    </location>
</feature>
<feature type="transmembrane region" description="Helical" evidence="6">
    <location>
        <begin position="390"/>
        <end position="410"/>
    </location>
</feature>
<feature type="transmembrane region" description="Helical" evidence="6">
    <location>
        <begin position="343"/>
        <end position="362"/>
    </location>
</feature>